<proteinExistence type="inferred from homology"/>
<feature type="transmembrane region" description="Helical" evidence="8">
    <location>
        <begin position="273"/>
        <end position="294"/>
    </location>
</feature>
<reference evidence="10 11" key="1">
    <citation type="submission" date="2021-12" db="EMBL/GenBank/DDBJ databases">
        <title>Discovery of the Pendulisporaceae a myxobacterial family with distinct sporulation behavior and unique specialized metabolism.</title>
        <authorList>
            <person name="Garcia R."/>
            <person name="Popoff A."/>
            <person name="Bader C.D."/>
            <person name="Loehr J."/>
            <person name="Walesch S."/>
            <person name="Walt C."/>
            <person name="Boldt J."/>
            <person name="Bunk B."/>
            <person name="Haeckl F.J.F.P.J."/>
            <person name="Gunesch A.P."/>
            <person name="Birkelbach J."/>
            <person name="Nuebel U."/>
            <person name="Pietschmann T."/>
            <person name="Bach T."/>
            <person name="Mueller R."/>
        </authorList>
    </citation>
    <scope>NUCLEOTIDE SEQUENCE [LARGE SCALE GENOMIC DNA]</scope>
    <source>
        <strain evidence="10 11">MSr12523</strain>
    </source>
</reference>
<feature type="transmembrane region" description="Helical" evidence="8">
    <location>
        <begin position="300"/>
        <end position="324"/>
    </location>
</feature>
<dbReference type="PROSITE" id="PS50850">
    <property type="entry name" value="MFS"/>
    <property type="match status" value="1"/>
</dbReference>
<dbReference type="Gene3D" id="1.20.1720.10">
    <property type="entry name" value="Multidrug resistance protein D"/>
    <property type="match status" value="1"/>
</dbReference>
<feature type="transmembrane region" description="Helical" evidence="8">
    <location>
        <begin position="362"/>
        <end position="380"/>
    </location>
</feature>
<evidence type="ECO:0000256" key="1">
    <source>
        <dbReference type="ARBA" id="ARBA00004651"/>
    </source>
</evidence>
<evidence type="ECO:0000256" key="5">
    <source>
        <dbReference type="ARBA" id="ARBA00022692"/>
    </source>
</evidence>
<dbReference type="Proteomes" id="UP001379533">
    <property type="component" value="Chromosome"/>
</dbReference>
<dbReference type="EMBL" id="CP089982">
    <property type="protein sequence ID" value="WXA94831.1"/>
    <property type="molecule type" value="Genomic_DNA"/>
</dbReference>
<feature type="transmembrane region" description="Helical" evidence="8">
    <location>
        <begin position="243"/>
        <end position="261"/>
    </location>
</feature>
<feature type="transmembrane region" description="Helical" evidence="8">
    <location>
        <begin position="158"/>
        <end position="177"/>
    </location>
</feature>
<evidence type="ECO:0000256" key="8">
    <source>
        <dbReference type="SAM" id="Phobius"/>
    </source>
</evidence>
<evidence type="ECO:0000256" key="4">
    <source>
        <dbReference type="ARBA" id="ARBA00022475"/>
    </source>
</evidence>
<keyword evidence="11" id="KW-1185">Reference proteome</keyword>
<keyword evidence="5 8" id="KW-0812">Transmembrane</keyword>
<dbReference type="InterPro" id="IPR011701">
    <property type="entry name" value="MFS"/>
</dbReference>
<dbReference type="PANTHER" id="PTHR42718">
    <property type="entry name" value="MAJOR FACILITATOR SUPERFAMILY MULTIDRUG TRANSPORTER MFSC"/>
    <property type="match status" value="1"/>
</dbReference>
<accession>A0ABZ2K816</accession>
<dbReference type="InterPro" id="IPR004812">
    <property type="entry name" value="Efflux_drug-R_Bcr/CmlA"/>
</dbReference>
<feature type="transmembrane region" description="Helical" evidence="8">
    <location>
        <begin position="207"/>
        <end position="231"/>
    </location>
</feature>
<dbReference type="NCBIfam" id="TIGR00710">
    <property type="entry name" value="efflux_Bcr_CflA"/>
    <property type="match status" value="1"/>
</dbReference>
<name>A0ABZ2K816_9BACT</name>
<comment type="subcellular location">
    <subcellularLocation>
        <location evidence="1">Cell membrane</location>
        <topology evidence="1">Multi-pass membrane protein</topology>
    </subcellularLocation>
</comment>
<feature type="transmembrane region" description="Helical" evidence="8">
    <location>
        <begin position="42"/>
        <end position="61"/>
    </location>
</feature>
<evidence type="ECO:0000313" key="10">
    <source>
        <dbReference type="EMBL" id="WXA94831.1"/>
    </source>
</evidence>
<feature type="transmembrane region" description="Helical" evidence="8">
    <location>
        <begin position="73"/>
        <end position="95"/>
    </location>
</feature>
<keyword evidence="7 8" id="KW-0472">Membrane</keyword>
<dbReference type="InterPro" id="IPR020846">
    <property type="entry name" value="MFS_dom"/>
</dbReference>
<evidence type="ECO:0000256" key="6">
    <source>
        <dbReference type="ARBA" id="ARBA00022989"/>
    </source>
</evidence>
<keyword evidence="6 8" id="KW-1133">Transmembrane helix</keyword>
<dbReference type="PROSITE" id="PS00216">
    <property type="entry name" value="SUGAR_TRANSPORT_1"/>
    <property type="match status" value="1"/>
</dbReference>
<feature type="transmembrane region" description="Helical" evidence="8">
    <location>
        <begin position="101"/>
        <end position="118"/>
    </location>
</feature>
<evidence type="ECO:0000256" key="2">
    <source>
        <dbReference type="ARBA" id="ARBA00006236"/>
    </source>
</evidence>
<dbReference type="SUPFAM" id="SSF103473">
    <property type="entry name" value="MFS general substrate transporter"/>
    <property type="match status" value="1"/>
</dbReference>
<organism evidence="10 11">
    <name type="scientific">Pendulispora brunnea</name>
    <dbReference type="NCBI Taxonomy" id="2905690"/>
    <lineage>
        <taxon>Bacteria</taxon>
        <taxon>Pseudomonadati</taxon>
        <taxon>Myxococcota</taxon>
        <taxon>Myxococcia</taxon>
        <taxon>Myxococcales</taxon>
        <taxon>Sorangiineae</taxon>
        <taxon>Pendulisporaceae</taxon>
        <taxon>Pendulispora</taxon>
    </lineage>
</organism>
<dbReference type="CDD" id="cd17320">
    <property type="entry name" value="MFS_MdfA_MDR_like"/>
    <property type="match status" value="1"/>
</dbReference>
<sequence>MGRVNLLVLLGALSALGPLTIDLNLPAFPAMAADFGASAAHIQLTLTACLAGLALGQAMGGPLSDRYGRRGPLLAGLAGYVLVSALCPLAGSVAWLVVLRFAQGASAAVGIVIARAIVRDTHSGKAAVRAFSILVMVLGVAPIVAPIVGAQLLRITSWRGVFAVFVIYGLVASAAVAKGLPPLPAPQPTGLRRTLGTFRSLLGDRTYATYLAAVSLTMGAFFSYLSASSFVLQKGFHLSAQQYSLAFAVNACGLLGTGQFNRHLVQRIPATRLLRYGLTTTAVGAGTLLVAATSGAGLPFVLAGMFIIVCSVSMVIPNATALAMENYPHAAGSASALLGVFQFLSGAIVAPIAGLGRDGTPLPMAITAVTCGAGALAIVTKNQREKV</sequence>
<dbReference type="RefSeq" id="WP_394845441.1">
    <property type="nucleotide sequence ID" value="NZ_CP089982.1"/>
</dbReference>
<evidence type="ECO:0000256" key="3">
    <source>
        <dbReference type="ARBA" id="ARBA00022448"/>
    </source>
</evidence>
<dbReference type="InterPro" id="IPR005829">
    <property type="entry name" value="Sugar_transporter_CS"/>
</dbReference>
<dbReference type="PANTHER" id="PTHR42718:SF46">
    <property type="entry name" value="BLR6921 PROTEIN"/>
    <property type="match status" value="1"/>
</dbReference>
<feature type="transmembrane region" description="Helical" evidence="8">
    <location>
        <begin position="336"/>
        <end position="356"/>
    </location>
</feature>
<keyword evidence="3" id="KW-0813">Transport</keyword>
<dbReference type="Pfam" id="PF07690">
    <property type="entry name" value="MFS_1"/>
    <property type="match status" value="1"/>
</dbReference>
<feature type="transmembrane region" description="Helical" evidence="8">
    <location>
        <begin position="130"/>
        <end position="152"/>
    </location>
</feature>
<gene>
    <name evidence="10" type="ORF">LZC95_51470</name>
</gene>
<feature type="domain" description="Major facilitator superfamily (MFS) profile" evidence="9">
    <location>
        <begin position="3"/>
        <end position="386"/>
    </location>
</feature>
<evidence type="ECO:0000259" key="9">
    <source>
        <dbReference type="PROSITE" id="PS50850"/>
    </source>
</evidence>
<protein>
    <submittedName>
        <fullName evidence="10">Multidrug effflux MFS transporter</fullName>
    </submittedName>
</protein>
<comment type="similarity">
    <text evidence="2">Belongs to the major facilitator superfamily. Bcr/CmlA family.</text>
</comment>
<evidence type="ECO:0000256" key="7">
    <source>
        <dbReference type="ARBA" id="ARBA00023136"/>
    </source>
</evidence>
<evidence type="ECO:0000313" key="11">
    <source>
        <dbReference type="Proteomes" id="UP001379533"/>
    </source>
</evidence>
<dbReference type="InterPro" id="IPR036259">
    <property type="entry name" value="MFS_trans_sf"/>
</dbReference>
<keyword evidence="4" id="KW-1003">Cell membrane</keyword>